<dbReference type="Proteomes" id="UP000618319">
    <property type="component" value="Unassembled WGS sequence"/>
</dbReference>
<comment type="caution">
    <text evidence="2">The sequence shown here is derived from an EMBL/GenBank/DDBJ whole genome shotgun (WGS) entry which is preliminary data.</text>
</comment>
<proteinExistence type="predicted"/>
<name>A0ABR9T6Z3_9SPHI</name>
<evidence type="ECO:0000313" key="2">
    <source>
        <dbReference type="EMBL" id="MBE8721091.1"/>
    </source>
</evidence>
<dbReference type="Pfam" id="PF00027">
    <property type="entry name" value="cNMP_binding"/>
    <property type="match status" value="1"/>
</dbReference>
<reference evidence="2 3" key="1">
    <citation type="submission" date="2018-02" db="EMBL/GenBank/DDBJ databases">
        <title>Sphingobacterium KA21.</title>
        <authorList>
            <person name="Vasarhelyi B.M."/>
            <person name="Deshmukh S."/>
            <person name="Balint B."/>
            <person name="Kukolya J."/>
        </authorList>
    </citation>
    <scope>NUCLEOTIDE SEQUENCE [LARGE SCALE GENOMIC DNA]</scope>
    <source>
        <strain evidence="2 3">Ka21</strain>
    </source>
</reference>
<dbReference type="RefSeq" id="WP_196938323.1">
    <property type="nucleotide sequence ID" value="NZ_MU158689.1"/>
</dbReference>
<dbReference type="EMBL" id="PSKQ01000019">
    <property type="protein sequence ID" value="MBE8721091.1"/>
    <property type="molecule type" value="Genomic_DNA"/>
</dbReference>
<evidence type="ECO:0000313" key="3">
    <source>
        <dbReference type="Proteomes" id="UP000618319"/>
    </source>
</evidence>
<dbReference type="Gene3D" id="2.60.120.10">
    <property type="entry name" value="Jelly Rolls"/>
    <property type="match status" value="1"/>
</dbReference>
<dbReference type="InterPro" id="IPR014710">
    <property type="entry name" value="RmlC-like_jellyroll"/>
</dbReference>
<protein>
    <submittedName>
        <fullName evidence="2">Crp/Fnr family transcriptional regulator</fullName>
    </submittedName>
</protein>
<feature type="domain" description="Cyclic nucleotide-binding" evidence="1">
    <location>
        <begin position="31"/>
        <end position="116"/>
    </location>
</feature>
<organism evidence="2 3">
    <name type="scientific">Sphingobacterium pedocola</name>
    <dbReference type="NCBI Taxonomy" id="2082722"/>
    <lineage>
        <taxon>Bacteria</taxon>
        <taxon>Pseudomonadati</taxon>
        <taxon>Bacteroidota</taxon>
        <taxon>Sphingobacteriia</taxon>
        <taxon>Sphingobacteriales</taxon>
        <taxon>Sphingobacteriaceae</taxon>
        <taxon>Sphingobacterium</taxon>
    </lineage>
</organism>
<dbReference type="SUPFAM" id="SSF51206">
    <property type="entry name" value="cAMP-binding domain-like"/>
    <property type="match status" value="1"/>
</dbReference>
<evidence type="ECO:0000259" key="1">
    <source>
        <dbReference type="Pfam" id="PF00027"/>
    </source>
</evidence>
<dbReference type="InterPro" id="IPR000595">
    <property type="entry name" value="cNMP-bd_dom"/>
</dbReference>
<accession>A0ABR9T6Z3</accession>
<dbReference type="CDD" id="cd00038">
    <property type="entry name" value="CAP_ED"/>
    <property type="match status" value="1"/>
</dbReference>
<dbReference type="InterPro" id="IPR018490">
    <property type="entry name" value="cNMP-bd_dom_sf"/>
</dbReference>
<sequence>MYDTLFQHVKKFIPIHDGALEIIARSFVLFEVQKKEIILNEEQLCTYIYFVSEGCLRLFYTDEKGTDQTIQFALETWWMTDIDAFHRSAKSSFCIQAVEDSLLLGIKKSDWDTLLEGFPEMEKYFRQIYERAYAAAIFRMKYLRLPKDEIYKTFISKYPEFVQRIPQKLLASFLGFTPEYLSELRKKK</sequence>
<keyword evidence="3" id="KW-1185">Reference proteome</keyword>
<gene>
    <name evidence="2" type="ORF">C4F40_10185</name>
</gene>